<keyword evidence="1" id="KW-0472">Membrane</keyword>
<evidence type="ECO:0000256" key="1">
    <source>
        <dbReference type="SAM" id="Phobius"/>
    </source>
</evidence>
<protein>
    <submittedName>
        <fullName evidence="2">Uncharacterized protein</fullName>
    </submittedName>
</protein>
<accession>A0A9P1GQW4</accession>
<dbReference type="EMBL" id="CAMXCT010006756">
    <property type="protein sequence ID" value="CAI4019534.1"/>
    <property type="molecule type" value="Genomic_DNA"/>
</dbReference>
<feature type="transmembrane region" description="Helical" evidence="1">
    <location>
        <begin position="521"/>
        <end position="545"/>
    </location>
</feature>
<gene>
    <name evidence="2" type="ORF">C1SCF055_LOCUS44029</name>
</gene>
<evidence type="ECO:0000313" key="4">
    <source>
        <dbReference type="Proteomes" id="UP001152797"/>
    </source>
</evidence>
<dbReference type="Proteomes" id="UP001152797">
    <property type="component" value="Unassembled WGS sequence"/>
</dbReference>
<dbReference type="OrthoDB" id="445269at2759"/>
<feature type="transmembrane region" description="Helical" evidence="1">
    <location>
        <begin position="551"/>
        <end position="569"/>
    </location>
</feature>
<comment type="caution">
    <text evidence="2">The sequence shown here is derived from an EMBL/GenBank/DDBJ whole genome shotgun (WGS) entry which is preliminary data.</text>
</comment>
<feature type="transmembrane region" description="Helical" evidence="1">
    <location>
        <begin position="576"/>
        <end position="594"/>
    </location>
</feature>
<feature type="transmembrane region" description="Helical" evidence="1">
    <location>
        <begin position="600"/>
        <end position="624"/>
    </location>
</feature>
<organism evidence="2">
    <name type="scientific">Cladocopium goreaui</name>
    <dbReference type="NCBI Taxonomy" id="2562237"/>
    <lineage>
        <taxon>Eukaryota</taxon>
        <taxon>Sar</taxon>
        <taxon>Alveolata</taxon>
        <taxon>Dinophyceae</taxon>
        <taxon>Suessiales</taxon>
        <taxon>Symbiodiniaceae</taxon>
        <taxon>Cladocopium</taxon>
    </lineage>
</organism>
<evidence type="ECO:0000313" key="2">
    <source>
        <dbReference type="EMBL" id="CAI4019534.1"/>
    </source>
</evidence>
<keyword evidence="1" id="KW-0812">Transmembrane</keyword>
<proteinExistence type="predicted"/>
<sequence>MSRVKCEAVRDYVRESITALEATEQQLQLWVDNGRPSGVVPSWGQCGPPVEQAEEAIGSSWDLDSRYSSWRSDCYLGWLSVHLCDVICSLHGAVVEDANSSHVWPQKWKKTQLELEGLFFYVDLPWHVMLAQRWPIAQLLALLGRALRMLVGHAAVNACDEANHILDEALLTAASVWWKSNHPTQGDTPLPLGSLEFLSVQAAGPLWEAERCTFAVLVALLSVALWALKAGKVEGFPDGPVGGRSVEVLVSGNAQQMARLWEERSSQFFYDLLTSRWRVVDLLEQLAFFWHGSVPARAPATPATPPRSPRLTKHSVLFLGGGDSTFQWGSFTVRGRQLARGFRREGLEARAWNSPCEAWCATERGHWSPSSFVHVKYVCLCAALGWPHAVHVYDPVDVFGMPENISLLDAVLVQTSLAKGDLVEHPPLRALKSKVWLTGLDLIFKATCPHTNCAIMASTLEQAERGIAYPPAADLPVVKGIPVRAGPGVIGARVSHLQPPPVAVPATLLDMDEQTVLNYQMAVWCFAFLDMVSTVLNIVAVYASGLQWNPWQLLFLLLLVGPICGLIGSGHLNRSLVAVFVISCLVKAVIQVSYALYTFYLWTILFAFLQCWITKIAATFWWVLGNLTKERRRQVLEVKNYDVQRVYW</sequence>
<reference evidence="3" key="2">
    <citation type="submission" date="2024-04" db="EMBL/GenBank/DDBJ databases">
        <authorList>
            <person name="Chen Y."/>
            <person name="Shah S."/>
            <person name="Dougan E. K."/>
            <person name="Thang M."/>
            <person name="Chan C."/>
        </authorList>
    </citation>
    <scope>NUCLEOTIDE SEQUENCE [LARGE SCALE GENOMIC DNA]</scope>
</reference>
<keyword evidence="4" id="KW-1185">Reference proteome</keyword>
<dbReference type="EMBL" id="CAMXCT030006756">
    <property type="protein sequence ID" value="CAL4806846.1"/>
    <property type="molecule type" value="Genomic_DNA"/>
</dbReference>
<dbReference type="AlphaFoldDB" id="A0A9P1GQW4"/>
<reference evidence="2" key="1">
    <citation type="submission" date="2022-10" db="EMBL/GenBank/DDBJ databases">
        <authorList>
            <person name="Chen Y."/>
            <person name="Dougan E. K."/>
            <person name="Chan C."/>
            <person name="Rhodes N."/>
            <person name="Thang M."/>
        </authorList>
    </citation>
    <scope>NUCLEOTIDE SEQUENCE</scope>
</reference>
<keyword evidence="1" id="KW-1133">Transmembrane helix</keyword>
<dbReference type="EMBL" id="CAMXCT020006756">
    <property type="protein sequence ID" value="CAL1172909.1"/>
    <property type="molecule type" value="Genomic_DNA"/>
</dbReference>
<name>A0A9P1GQW4_9DINO</name>
<evidence type="ECO:0000313" key="3">
    <source>
        <dbReference type="EMBL" id="CAL1172909.1"/>
    </source>
</evidence>